<evidence type="ECO:0000313" key="2">
    <source>
        <dbReference type="Proteomes" id="UP001168990"/>
    </source>
</evidence>
<comment type="caution">
    <text evidence="1">The sequence shown here is derived from an EMBL/GenBank/DDBJ whole genome shotgun (WGS) entry which is preliminary data.</text>
</comment>
<organism evidence="1 2">
    <name type="scientific">Microctonus aethiopoides</name>
    <dbReference type="NCBI Taxonomy" id="144406"/>
    <lineage>
        <taxon>Eukaryota</taxon>
        <taxon>Metazoa</taxon>
        <taxon>Ecdysozoa</taxon>
        <taxon>Arthropoda</taxon>
        <taxon>Hexapoda</taxon>
        <taxon>Insecta</taxon>
        <taxon>Pterygota</taxon>
        <taxon>Neoptera</taxon>
        <taxon>Endopterygota</taxon>
        <taxon>Hymenoptera</taxon>
        <taxon>Apocrita</taxon>
        <taxon>Ichneumonoidea</taxon>
        <taxon>Braconidae</taxon>
        <taxon>Euphorinae</taxon>
        <taxon>Microctonus</taxon>
    </lineage>
</organism>
<proteinExistence type="predicted"/>
<evidence type="ECO:0000313" key="1">
    <source>
        <dbReference type="EMBL" id="KAK0160198.1"/>
    </source>
</evidence>
<protein>
    <recommendedName>
        <fullName evidence="3">CCHC-type domain-containing protein</fullName>
    </recommendedName>
</protein>
<accession>A0AA39F1I2</accession>
<keyword evidence="2" id="KW-1185">Reference proteome</keyword>
<evidence type="ECO:0008006" key="3">
    <source>
        <dbReference type="Google" id="ProtNLM"/>
    </source>
</evidence>
<reference evidence="1" key="2">
    <citation type="submission" date="2023-03" db="EMBL/GenBank/DDBJ databases">
        <authorList>
            <person name="Inwood S.N."/>
            <person name="Skelly J.G."/>
            <person name="Guhlin J."/>
            <person name="Harrop T.W.R."/>
            <person name="Goldson S.G."/>
            <person name="Dearden P.K."/>
        </authorList>
    </citation>
    <scope>NUCLEOTIDE SEQUENCE</scope>
    <source>
        <strain evidence="1">Irish</strain>
        <tissue evidence="1">Whole body</tissue>
    </source>
</reference>
<reference evidence="1" key="1">
    <citation type="journal article" date="2023" name="bioRxiv">
        <title>Scaffold-level genome assemblies of two parasitoid biocontrol wasps reveal the parthenogenesis mechanism and an associated novel virus.</title>
        <authorList>
            <person name="Inwood S."/>
            <person name="Skelly J."/>
            <person name="Guhlin J."/>
            <person name="Harrop T."/>
            <person name="Goldson S."/>
            <person name="Dearden P."/>
        </authorList>
    </citation>
    <scope>NUCLEOTIDE SEQUENCE</scope>
    <source>
        <strain evidence="1">Irish</strain>
        <tissue evidence="1">Whole body</tissue>
    </source>
</reference>
<dbReference type="EMBL" id="JAQQBS010001423">
    <property type="protein sequence ID" value="KAK0160198.1"/>
    <property type="molecule type" value="Genomic_DNA"/>
</dbReference>
<dbReference type="Proteomes" id="UP001168990">
    <property type="component" value="Unassembled WGS sequence"/>
</dbReference>
<sequence>MSDLEKRIVAETLRDAEDVQPNKPLAIEWKELPMPRGALPRTPQILLANYEMIVAGRKCRHCNVLPPTRVIPFPQDQPNLSQDRPIITQPVVSASTMTPSFSANDRLRLKQPPKDSTVLPLYTREERKACLAQLLNILRVCPNVQRYKSGGCYNCTGPHHHRDCPYRRGTFCGRCGESGMVHEECPRCYPEQYGLEGVISTPTSRRG</sequence>
<gene>
    <name evidence="1" type="ORF">PV328_007626</name>
</gene>
<name>A0AA39F1I2_9HYME</name>
<dbReference type="AlphaFoldDB" id="A0AA39F1I2"/>